<proteinExistence type="predicted"/>
<dbReference type="Pfam" id="PF04480">
    <property type="entry name" value="DUF559"/>
    <property type="match status" value="1"/>
</dbReference>
<dbReference type="GeneID" id="92753983"/>
<evidence type="ECO:0000259" key="1">
    <source>
        <dbReference type="Pfam" id="PF04480"/>
    </source>
</evidence>
<gene>
    <name evidence="2" type="ORF">ABIE37_003057</name>
</gene>
<dbReference type="Proteomes" id="UP001549307">
    <property type="component" value="Unassembled WGS sequence"/>
</dbReference>
<sequence length="277" mass="30295">MDALKYLQEAGGVARTGQLLRAGFSRSDVESLTSRGAIRPRRGVLMLSDHRPEFAAAIRHNALVSCASAASHYGLWLRTAPSQHHLTCDHGHGSGFIRHRTARFDPHPSLPVAAIEDVVLHAMTCLEAPASTAMATSAIRLHGVPLALLKEQLRGDRSRPALKALHELDLRAESIIEVDAQHLFRAHGIAFDAQVAIPGVGRVDFLLEEFLIVEVDGFAYHSSRQALRNDLSRNNASTVNGYAVLRYPPEVIWFEPDRVVAEVRAVLARRPGTLPPG</sequence>
<dbReference type="Gene3D" id="3.40.960.10">
    <property type="entry name" value="VSR Endonuclease"/>
    <property type="match status" value="1"/>
</dbReference>
<keyword evidence="2" id="KW-0540">Nuclease</keyword>
<reference evidence="2 3" key="1">
    <citation type="submission" date="2024-06" db="EMBL/GenBank/DDBJ databases">
        <title>Sorghum-associated microbial communities from plants grown in Nebraska, USA.</title>
        <authorList>
            <person name="Schachtman D."/>
        </authorList>
    </citation>
    <scope>NUCLEOTIDE SEQUENCE [LARGE SCALE GENOMIC DNA]</scope>
    <source>
        <strain evidence="2 3">3552</strain>
    </source>
</reference>
<evidence type="ECO:0000313" key="2">
    <source>
        <dbReference type="EMBL" id="MET4541262.1"/>
    </source>
</evidence>
<keyword evidence="2" id="KW-0255">Endonuclease</keyword>
<dbReference type="EMBL" id="JBEPSN010000008">
    <property type="protein sequence ID" value="MET4541262.1"/>
    <property type="molecule type" value="Genomic_DNA"/>
</dbReference>
<dbReference type="InterPro" id="IPR007569">
    <property type="entry name" value="DUF559"/>
</dbReference>
<accession>A0ABV2P9A1</accession>
<comment type="caution">
    <text evidence="2">The sequence shown here is derived from an EMBL/GenBank/DDBJ whole genome shotgun (WGS) entry which is preliminary data.</text>
</comment>
<organism evidence="2 3">
    <name type="scientific">Arthrobacter bambusae</name>
    <dbReference type="NCBI Taxonomy" id="1338426"/>
    <lineage>
        <taxon>Bacteria</taxon>
        <taxon>Bacillati</taxon>
        <taxon>Actinomycetota</taxon>
        <taxon>Actinomycetes</taxon>
        <taxon>Micrococcales</taxon>
        <taxon>Micrococcaceae</taxon>
        <taxon>Arthrobacter</taxon>
    </lineage>
</organism>
<dbReference type="RefSeq" id="WP_354230909.1">
    <property type="nucleotide sequence ID" value="NZ_JBEPSN010000008.1"/>
</dbReference>
<dbReference type="GO" id="GO:0004519">
    <property type="term" value="F:endonuclease activity"/>
    <property type="evidence" value="ECO:0007669"/>
    <property type="project" value="UniProtKB-KW"/>
</dbReference>
<keyword evidence="3" id="KW-1185">Reference proteome</keyword>
<name>A0ABV2P9A1_9MICC</name>
<evidence type="ECO:0000313" key="3">
    <source>
        <dbReference type="Proteomes" id="UP001549307"/>
    </source>
</evidence>
<feature type="domain" description="DUF559" evidence="1">
    <location>
        <begin position="187"/>
        <end position="267"/>
    </location>
</feature>
<keyword evidence="2" id="KW-0378">Hydrolase</keyword>
<protein>
    <submittedName>
        <fullName evidence="2">Very-short-patch-repair endonuclease</fullName>
    </submittedName>
</protein>